<dbReference type="Gene3D" id="3.40.47.10">
    <property type="match status" value="1"/>
</dbReference>
<dbReference type="SUPFAM" id="SSF53901">
    <property type="entry name" value="Thiolase-like"/>
    <property type="match status" value="1"/>
</dbReference>
<dbReference type="GO" id="GO:0004315">
    <property type="term" value="F:3-oxoacyl-[acyl-carrier-protein] synthase activity"/>
    <property type="evidence" value="ECO:0007669"/>
    <property type="project" value="InterPro"/>
</dbReference>
<proteinExistence type="predicted"/>
<dbReference type="InterPro" id="IPR016039">
    <property type="entry name" value="Thiolase-like"/>
</dbReference>
<dbReference type="EMBL" id="PYGD01000003">
    <property type="protein sequence ID" value="PSK92476.1"/>
    <property type="molecule type" value="Genomic_DNA"/>
</dbReference>
<evidence type="ECO:0000313" key="6">
    <source>
        <dbReference type="Proteomes" id="UP000240572"/>
    </source>
</evidence>
<comment type="caution">
    <text evidence="5">The sequence shown here is derived from an EMBL/GenBank/DDBJ whole genome shotgun (WGS) entry which is preliminary data.</text>
</comment>
<accession>A0A2P8D5I5</accession>
<evidence type="ECO:0000256" key="1">
    <source>
        <dbReference type="ARBA" id="ARBA00022679"/>
    </source>
</evidence>
<organism evidence="5 6">
    <name type="scientific">Taibaiella chishuiensis</name>
    <dbReference type="NCBI Taxonomy" id="1434707"/>
    <lineage>
        <taxon>Bacteria</taxon>
        <taxon>Pseudomonadati</taxon>
        <taxon>Bacteroidota</taxon>
        <taxon>Chitinophagia</taxon>
        <taxon>Chitinophagales</taxon>
        <taxon>Chitinophagaceae</taxon>
        <taxon>Taibaiella</taxon>
    </lineage>
</organism>
<dbReference type="InterPro" id="IPR013747">
    <property type="entry name" value="ACP_syn_III_C"/>
</dbReference>
<dbReference type="OrthoDB" id="5171393at2"/>
<evidence type="ECO:0000313" key="5">
    <source>
        <dbReference type="EMBL" id="PSK92476.1"/>
    </source>
</evidence>
<evidence type="ECO:0000256" key="2">
    <source>
        <dbReference type="ARBA" id="ARBA00023315"/>
    </source>
</evidence>
<dbReference type="PANTHER" id="PTHR34069:SF2">
    <property type="entry name" value="BETA-KETOACYL-[ACYL-CARRIER-PROTEIN] SYNTHASE III"/>
    <property type="match status" value="1"/>
</dbReference>
<dbReference type="AlphaFoldDB" id="A0A2P8D5I5"/>
<evidence type="ECO:0000259" key="3">
    <source>
        <dbReference type="Pfam" id="PF08541"/>
    </source>
</evidence>
<feature type="domain" description="Beta-ketoacyl-[acyl-carrier-protein] synthase III C-terminal" evidence="3">
    <location>
        <begin position="255"/>
        <end position="353"/>
    </location>
</feature>
<dbReference type="Pfam" id="PF08545">
    <property type="entry name" value="ACP_syn_III"/>
    <property type="match status" value="1"/>
</dbReference>
<dbReference type="InterPro" id="IPR013751">
    <property type="entry name" value="ACP_syn_III_N"/>
</dbReference>
<dbReference type="GO" id="GO:0006633">
    <property type="term" value="P:fatty acid biosynthetic process"/>
    <property type="evidence" value="ECO:0007669"/>
    <property type="project" value="InterPro"/>
</dbReference>
<protein>
    <submittedName>
        <fullName evidence="5">3-oxoacyl-[acyl-carrier-protein] synthase-3</fullName>
    </submittedName>
</protein>
<dbReference type="RefSeq" id="WP_106522668.1">
    <property type="nucleotide sequence ID" value="NZ_PYGD01000003.1"/>
</dbReference>
<evidence type="ECO:0000259" key="4">
    <source>
        <dbReference type="Pfam" id="PF08545"/>
    </source>
</evidence>
<name>A0A2P8D5I5_9BACT</name>
<keyword evidence="6" id="KW-1185">Reference proteome</keyword>
<dbReference type="Pfam" id="PF08541">
    <property type="entry name" value="ACP_syn_III_C"/>
    <property type="match status" value="1"/>
</dbReference>
<keyword evidence="2" id="KW-0012">Acyltransferase</keyword>
<feature type="domain" description="Beta-ketoacyl-[acyl-carrier-protein] synthase III N-terminal" evidence="4">
    <location>
        <begin position="129"/>
        <end position="206"/>
    </location>
</feature>
<dbReference type="PANTHER" id="PTHR34069">
    <property type="entry name" value="3-OXOACYL-[ACYL-CARRIER-PROTEIN] SYNTHASE 3"/>
    <property type="match status" value="1"/>
</dbReference>
<gene>
    <name evidence="5" type="ORF">B0I18_10353</name>
</gene>
<keyword evidence="1" id="KW-0808">Transferase</keyword>
<dbReference type="CDD" id="cd00830">
    <property type="entry name" value="KAS_III"/>
    <property type="match status" value="1"/>
</dbReference>
<reference evidence="5 6" key="1">
    <citation type="submission" date="2018-03" db="EMBL/GenBank/DDBJ databases">
        <title>Genomic Encyclopedia of Type Strains, Phase III (KMG-III): the genomes of soil and plant-associated and newly described type strains.</title>
        <authorList>
            <person name="Whitman W."/>
        </authorList>
    </citation>
    <scope>NUCLEOTIDE SEQUENCE [LARGE SCALE GENOMIC DNA]</scope>
    <source>
        <strain evidence="5 6">CGMCC 1.12700</strain>
    </source>
</reference>
<dbReference type="GO" id="GO:0044550">
    <property type="term" value="P:secondary metabolite biosynthetic process"/>
    <property type="evidence" value="ECO:0007669"/>
    <property type="project" value="TreeGrafter"/>
</dbReference>
<sequence length="354" mass="39162">MSILLSGTASYIPERTIDETIFLQQDFYNEDGSRIETPGEEIIKKFRSITGIRERRYVQDNQKVSDIGTAAAAGAIEDAGIDPEALDGIICAHNYGDVEARTKQSDMVPSIAARIKHNLRIKNPACVAFDVLFGCPGWVQGVIIASQFLQNGAARRFLVVGAETLSRVVDPYDRDSMIYADGAAAAIIEKVPDAGNRGILSYASETHAFEEVYYLHFGPSYKPGFDPDTFYIKMHGRKIYEFALNKVPQAMKACLDQSGIAIDEVKKVFLHQANEKMDEAIIHRFYKLYGKRAPEDIMPMSIHFLGNSSVATVPTLFDLVRKGSLGEHQLQEDDVVLLASIGAGMNINAITYRV</sequence>
<dbReference type="Proteomes" id="UP000240572">
    <property type="component" value="Unassembled WGS sequence"/>
</dbReference>